<dbReference type="AlphaFoldDB" id="A0A450TGL3"/>
<reference evidence="1" key="1">
    <citation type="submission" date="2019-02" db="EMBL/GenBank/DDBJ databases">
        <authorList>
            <person name="Gruber-Vodicka R. H."/>
            <person name="Seah K. B. B."/>
        </authorList>
    </citation>
    <scope>NUCLEOTIDE SEQUENCE</scope>
    <source>
        <strain evidence="1">BECK_DK47</strain>
    </source>
</reference>
<dbReference type="EMBL" id="CAADEX010000166">
    <property type="protein sequence ID" value="VFJ66339.1"/>
    <property type="molecule type" value="Genomic_DNA"/>
</dbReference>
<gene>
    <name evidence="1" type="ORF">BECKDK2373B_GA0170837_11664</name>
</gene>
<accession>A0A450TGL3</accession>
<evidence type="ECO:0000313" key="1">
    <source>
        <dbReference type="EMBL" id="VFJ66339.1"/>
    </source>
</evidence>
<protein>
    <recommendedName>
        <fullName evidence="2">PD-(D/E)XK nuclease family transposase</fullName>
    </recommendedName>
</protein>
<proteinExistence type="predicted"/>
<organism evidence="1">
    <name type="scientific">Candidatus Kentrum sp. DK</name>
    <dbReference type="NCBI Taxonomy" id="2126562"/>
    <lineage>
        <taxon>Bacteria</taxon>
        <taxon>Pseudomonadati</taxon>
        <taxon>Pseudomonadota</taxon>
        <taxon>Gammaproteobacteria</taxon>
        <taxon>Candidatus Kentrum</taxon>
    </lineage>
</organism>
<sequence length="94" mass="10869">MQIANPIYDVVFKYLMQNNEAAILILSTILEEEITALDLLPQETAVTLENRSFTVYRLDFSARIRAATGEEKHVIIEIRTYALTNAVEYAYRKR</sequence>
<name>A0A450TGL3_9GAMM</name>
<evidence type="ECO:0008006" key="2">
    <source>
        <dbReference type="Google" id="ProtNLM"/>
    </source>
</evidence>